<evidence type="ECO:0000313" key="1">
    <source>
        <dbReference type="EMBL" id="CAK6976134.1"/>
    </source>
</evidence>
<reference evidence="1 2" key="1">
    <citation type="submission" date="2024-01" db="EMBL/GenBank/DDBJ databases">
        <authorList>
            <person name="Alioto T."/>
            <person name="Alioto T."/>
            <person name="Gomez Garrido J."/>
        </authorList>
    </citation>
    <scope>NUCLEOTIDE SEQUENCE [LARGE SCALE GENOMIC DNA]</scope>
</reference>
<dbReference type="Proteomes" id="UP001314229">
    <property type="component" value="Unassembled WGS sequence"/>
</dbReference>
<gene>
    <name evidence="1" type="ORF">FSCOSCO3_A033869</name>
</gene>
<dbReference type="EMBL" id="CAWUFR010000335">
    <property type="protein sequence ID" value="CAK6976134.1"/>
    <property type="molecule type" value="Genomic_DNA"/>
</dbReference>
<name>A0AAV1PXE5_SCOSC</name>
<protein>
    <submittedName>
        <fullName evidence="1">Uncharacterized protein</fullName>
    </submittedName>
</protein>
<keyword evidence="2" id="KW-1185">Reference proteome</keyword>
<accession>A0AAV1PXE5</accession>
<organism evidence="1 2">
    <name type="scientific">Scomber scombrus</name>
    <name type="common">Atlantic mackerel</name>
    <name type="synonym">Scomber vernalis</name>
    <dbReference type="NCBI Taxonomy" id="13677"/>
    <lineage>
        <taxon>Eukaryota</taxon>
        <taxon>Metazoa</taxon>
        <taxon>Chordata</taxon>
        <taxon>Craniata</taxon>
        <taxon>Vertebrata</taxon>
        <taxon>Euteleostomi</taxon>
        <taxon>Actinopterygii</taxon>
        <taxon>Neopterygii</taxon>
        <taxon>Teleostei</taxon>
        <taxon>Neoteleostei</taxon>
        <taxon>Acanthomorphata</taxon>
        <taxon>Pelagiaria</taxon>
        <taxon>Scombriformes</taxon>
        <taxon>Scombridae</taxon>
        <taxon>Scomber</taxon>
    </lineage>
</organism>
<sequence length="131" mass="14814">MKPLAAHTEPRSDRRTFHYRTSQRLIECVSSVKKRCSESVIKAFQTGVPLSPGSRAPELQREDKHVIVHRDRRSAHLTTAPPIAPCGLHLRYPLSVLWVEKGVKGQEDSAPVDRRDTVLAARHIHESHSNE</sequence>
<evidence type="ECO:0000313" key="2">
    <source>
        <dbReference type="Proteomes" id="UP001314229"/>
    </source>
</evidence>
<proteinExistence type="predicted"/>
<comment type="caution">
    <text evidence="1">The sequence shown here is derived from an EMBL/GenBank/DDBJ whole genome shotgun (WGS) entry which is preliminary data.</text>
</comment>
<dbReference type="AlphaFoldDB" id="A0AAV1PXE5"/>